<evidence type="ECO:0000256" key="1">
    <source>
        <dbReference type="ARBA" id="ARBA00022723"/>
    </source>
</evidence>
<dbReference type="SMART" id="SM01007">
    <property type="entry name" value="Aldolase_II"/>
    <property type="match status" value="1"/>
</dbReference>
<dbReference type="SUPFAM" id="SSF53639">
    <property type="entry name" value="AraD/HMP-PK domain-like"/>
    <property type="match status" value="1"/>
</dbReference>
<evidence type="ECO:0000259" key="3">
    <source>
        <dbReference type="SMART" id="SM01007"/>
    </source>
</evidence>
<evidence type="ECO:0000256" key="2">
    <source>
        <dbReference type="ARBA" id="ARBA00023239"/>
    </source>
</evidence>
<name>A0A7C5HDW8_UNCW3</name>
<accession>A0A7C5HDW8</accession>
<organism evidence="4">
    <name type="scientific">candidate division WOR-3 bacterium</name>
    <dbReference type="NCBI Taxonomy" id="2052148"/>
    <lineage>
        <taxon>Bacteria</taxon>
        <taxon>Bacteria division WOR-3</taxon>
    </lineage>
</organism>
<dbReference type="Gene3D" id="3.40.225.10">
    <property type="entry name" value="Class II aldolase/adducin N-terminal domain"/>
    <property type="match status" value="1"/>
</dbReference>
<dbReference type="GO" id="GO:0019323">
    <property type="term" value="P:pentose catabolic process"/>
    <property type="evidence" value="ECO:0007669"/>
    <property type="project" value="TreeGrafter"/>
</dbReference>
<dbReference type="PANTHER" id="PTHR22789:SF0">
    <property type="entry name" value="3-OXO-TETRONATE 4-PHOSPHATE DECARBOXYLASE-RELATED"/>
    <property type="match status" value="1"/>
</dbReference>
<sequence length="254" mass="28593">MVEGIQSILCYSRDFTYIGYCIYHYCTFHNWSYKFLPYDEGRFILRSEYQLRQDIIFFGKLLEERGLVVATDGNLSAKLSDGNILITPTGLPKGRLTIDSLVKINIEGKKISGSHNPSSEYRMHIEVYKKRKDVFGIIHTHSPYASAFAVSHIPLEPVVSEAVLSNGHVPVSPYATPSTEDVPRSIAGYIKDHNSILLANHGALAIGKSLEEAFYRAERVEYLAKVMFISRLLGGAKPIPQEEVEKLLKNWGLK</sequence>
<dbReference type="InterPro" id="IPR001303">
    <property type="entry name" value="Aldolase_II/adducin_N"/>
</dbReference>
<dbReference type="AlphaFoldDB" id="A0A7C5HDW8"/>
<feature type="domain" description="Class II aldolase/adducin N-terminal" evidence="3">
    <location>
        <begin position="53"/>
        <end position="228"/>
    </location>
</feature>
<dbReference type="InterPro" id="IPR050197">
    <property type="entry name" value="Aldolase_class_II_sugar_metab"/>
</dbReference>
<dbReference type="EMBL" id="DRTB01000027">
    <property type="protein sequence ID" value="HHE04492.1"/>
    <property type="molecule type" value="Genomic_DNA"/>
</dbReference>
<dbReference type="GO" id="GO:0046872">
    <property type="term" value="F:metal ion binding"/>
    <property type="evidence" value="ECO:0007669"/>
    <property type="project" value="UniProtKB-KW"/>
</dbReference>
<keyword evidence="2" id="KW-0456">Lyase</keyword>
<gene>
    <name evidence="4" type="ORF">ENL19_00350</name>
</gene>
<dbReference type="GO" id="GO:0005829">
    <property type="term" value="C:cytosol"/>
    <property type="evidence" value="ECO:0007669"/>
    <property type="project" value="TreeGrafter"/>
</dbReference>
<dbReference type="InterPro" id="IPR036409">
    <property type="entry name" value="Aldolase_II/adducin_N_sf"/>
</dbReference>
<dbReference type="PANTHER" id="PTHR22789">
    <property type="entry name" value="FUCULOSE PHOSPHATE ALDOLASE"/>
    <property type="match status" value="1"/>
</dbReference>
<dbReference type="Pfam" id="PF00596">
    <property type="entry name" value="Aldolase_II"/>
    <property type="match status" value="1"/>
</dbReference>
<reference evidence="4" key="1">
    <citation type="journal article" date="2020" name="mSystems">
        <title>Genome- and Community-Level Interaction Insights into Carbon Utilization and Element Cycling Functions of Hydrothermarchaeota in Hydrothermal Sediment.</title>
        <authorList>
            <person name="Zhou Z."/>
            <person name="Liu Y."/>
            <person name="Xu W."/>
            <person name="Pan J."/>
            <person name="Luo Z.H."/>
            <person name="Li M."/>
        </authorList>
    </citation>
    <scope>NUCLEOTIDE SEQUENCE [LARGE SCALE GENOMIC DNA]</scope>
    <source>
        <strain evidence="4">HyVt-74</strain>
    </source>
</reference>
<dbReference type="Proteomes" id="UP000886110">
    <property type="component" value="Unassembled WGS sequence"/>
</dbReference>
<proteinExistence type="predicted"/>
<keyword evidence="1" id="KW-0479">Metal-binding</keyword>
<comment type="caution">
    <text evidence="4">The sequence shown here is derived from an EMBL/GenBank/DDBJ whole genome shotgun (WGS) entry which is preliminary data.</text>
</comment>
<evidence type="ECO:0000313" key="4">
    <source>
        <dbReference type="EMBL" id="HHE04492.1"/>
    </source>
</evidence>
<dbReference type="GO" id="GO:0016832">
    <property type="term" value="F:aldehyde-lyase activity"/>
    <property type="evidence" value="ECO:0007669"/>
    <property type="project" value="TreeGrafter"/>
</dbReference>
<protein>
    <submittedName>
        <fullName evidence="4">Class II aldolase/adducin family protein</fullName>
    </submittedName>
</protein>